<proteinExistence type="inferred from homology"/>
<comment type="similarity">
    <text evidence="4">Belongs to the choline/ethanolamine kinase family.</text>
</comment>
<keyword evidence="7" id="KW-1185">Reference proteome</keyword>
<sequence length="207" mass="23733">MKFSNFVYGLLNYVDLTITGPNDECGVRKLLDHIFPHQTHDYIQLQTLDNGLSNKLILVLCSQPHFEEPRKLLVKIYGQITNTLVDRTMELLCMHVLYEFRRQPQVHAVFNNGIAYSYIAGSTVSLSSLSLKKYRSLIASELAHFHSLPFRDAFLRLVTEERDGSLCASLLDQLALFPRLREWITRLPSELPDPKGTDRSWPSTLTP</sequence>
<keyword evidence="1" id="KW-0594">Phospholipid biosynthesis</keyword>
<keyword evidence="2" id="KW-1208">Phospholipid metabolism</keyword>
<dbReference type="GO" id="GO:0005737">
    <property type="term" value="C:cytoplasm"/>
    <property type="evidence" value="ECO:0007669"/>
    <property type="project" value="TreeGrafter"/>
</dbReference>
<dbReference type="Pfam" id="PF01633">
    <property type="entry name" value="Choline_kinase"/>
    <property type="match status" value="1"/>
</dbReference>
<organism evidence="6 7">
    <name type="scientific">Paragonimus westermani</name>
    <dbReference type="NCBI Taxonomy" id="34504"/>
    <lineage>
        <taxon>Eukaryota</taxon>
        <taxon>Metazoa</taxon>
        <taxon>Spiralia</taxon>
        <taxon>Lophotrochozoa</taxon>
        <taxon>Platyhelminthes</taxon>
        <taxon>Trematoda</taxon>
        <taxon>Digenea</taxon>
        <taxon>Plagiorchiida</taxon>
        <taxon>Troglotremata</taxon>
        <taxon>Troglotrematidae</taxon>
        <taxon>Paragonimus</taxon>
    </lineage>
</organism>
<dbReference type="GO" id="GO:0006646">
    <property type="term" value="P:phosphatidylethanolamine biosynthetic process"/>
    <property type="evidence" value="ECO:0007669"/>
    <property type="project" value="TreeGrafter"/>
</dbReference>
<evidence type="ECO:0000256" key="1">
    <source>
        <dbReference type="ARBA" id="ARBA00023209"/>
    </source>
</evidence>
<name>A0A8T0DAS1_9TREM</name>
<dbReference type="SUPFAM" id="SSF56112">
    <property type="entry name" value="Protein kinase-like (PK-like)"/>
    <property type="match status" value="1"/>
</dbReference>
<evidence type="ECO:0000313" key="6">
    <source>
        <dbReference type="EMBL" id="KAF8563821.1"/>
    </source>
</evidence>
<keyword evidence="1" id="KW-0443">Lipid metabolism</keyword>
<protein>
    <recommendedName>
        <fullName evidence="5">ethanolamine kinase</fullName>
        <ecNumber evidence="5">2.7.1.82</ecNumber>
    </recommendedName>
</protein>
<dbReference type="Proteomes" id="UP000699462">
    <property type="component" value="Unassembled WGS sequence"/>
</dbReference>
<evidence type="ECO:0000256" key="4">
    <source>
        <dbReference type="ARBA" id="ARBA00038211"/>
    </source>
</evidence>
<reference evidence="6 7" key="1">
    <citation type="submission" date="2019-07" db="EMBL/GenBank/DDBJ databases">
        <title>Annotation for the trematode Paragonimus westermani.</title>
        <authorList>
            <person name="Choi Y.-J."/>
        </authorList>
    </citation>
    <scope>NUCLEOTIDE SEQUENCE [LARGE SCALE GENOMIC DNA]</scope>
    <source>
        <strain evidence="6">180907_Pwestermani</strain>
    </source>
</reference>
<keyword evidence="1" id="KW-0444">Lipid biosynthesis</keyword>
<dbReference type="Gene3D" id="3.30.200.20">
    <property type="entry name" value="Phosphorylase Kinase, domain 1"/>
    <property type="match status" value="1"/>
</dbReference>
<gene>
    <name evidence="6" type="ORF">P879_09816</name>
</gene>
<dbReference type="EC" id="2.7.1.82" evidence="5"/>
<dbReference type="EMBL" id="JTDF01010575">
    <property type="protein sequence ID" value="KAF8563821.1"/>
    <property type="molecule type" value="Genomic_DNA"/>
</dbReference>
<dbReference type="PANTHER" id="PTHR22603:SF66">
    <property type="entry name" value="ETHANOLAMINE KINASE"/>
    <property type="match status" value="1"/>
</dbReference>
<dbReference type="PANTHER" id="PTHR22603">
    <property type="entry name" value="CHOLINE/ETHANOALAMINE KINASE"/>
    <property type="match status" value="1"/>
</dbReference>
<evidence type="ECO:0000313" key="7">
    <source>
        <dbReference type="Proteomes" id="UP000699462"/>
    </source>
</evidence>
<dbReference type="InterPro" id="IPR011009">
    <property type="entry name" value="Kinase-like_dom_sf"/>
</dbReference>
<comment type="pathway">
    <text evidence="3">Phospholipid metabolism; phosphatidylethanolamine biosynthesis; phosphatidylethanolamine from ethanolamine: step 1/3.</text>
</comment>
<accession>A0A8T0DAS1</accession>
<evidence type="ECO:0000256" key="2">
    <source>
        <dbReference type="ARBA" id="ARBA00023264"/>
    </source>
</evidence>
<evidence type="ECO:0000256" key="5">
    <source>
        <dbReference type="ARBA" id="ARBA00038874"/>
    </source>
</evidence>
<dbReference type="GO" id="GO:0004305">
    <property type="term" value="F:ethanolamine kinase activity"/>
    <property type="evidence" value="ECO:0007669"/>
    <property type="project" value="UniProtKB-EC"/>
</dbReference>
<comment type="caution">
    <text evidence="6">The sequence shown here is derived from an EMBL/GenBank/DDBJ whole genome shotgun (WGS) entry which is preliminary data.</text>
</comment>
<evidence type="ECO:0000256" key="3">
    <source>
        <dbReference type="ARBA" id="ARBA00037883"/>
    </source>
</evidence>
<dbReference type="OrthoDB" id="10267235at2759"/>
<dbReference type="AlphaFoldDB" id="A0A8T0DAS1"/>